<feature type="domain" description="ABC transmembrane type-1" evidence="9">
    <location>
        <begin position="19"/>
        <end position="302"/>
    </location>
</feature>
<dbReference type="SMART" id="SM00382">
    <property type="entry name" value="AAA"/>
    <property type="match status" value="1"/>
</dbReference>
<evidence type="ECO:0000256" key="7">
    <source>
        <dbReference type="SAM" id="Phobius"/>
    </source>
</evidence>
<proteinExistence type="predicted"/>
<dbReference type="InterPro" id="IPR039421">
    <property type="entry name" value="Type_1_exporter"/>
</dbReference>
<dbReference type="InterPro" id="IPR003439">
    <property type="entry name" value="ABC_transporter-like_ATP-bd"/>
</dbReference>
<keyword evidence="6 7" id="KW-0472">Membrane</keyword>
<dbReference type="InterPro" id="IPR036640">
    <property type="entry name" value="ABC1_TM_sf"/>
</dbReference>
<evidence type="ECO:0000313" key="11">
    <source>
        <dbReference type="Proteomes" id="UP001623591"/>
    </source>
</evidence>
<dbReference type="PROSITE" id="PS00211">
    <property type="entry name" value="ABC_TRANSPORTER_1"/>
    <property type="match status" value="1"/>
</dbReference>
<evidence type="ECO:0000256" key="4">
    <source>
        <dbReference type="ARBA" id="ARBA00022840"/>
    </source>
</evidence>
<dbReference type="NCBIfam" id="TIGR02868">
    <property type="entry name" value="CydC"/>
    <property type="match status" value="1"/>
</dbReference>
<feature type="transmembrane region" description="Helical" evidence="7">
    <location>
        <begin position="134"/>
        <end position="154"/>
    </location>
</feature>
<feature type="transmembrane region" description="Helical" evidence="7">
    <location>
        <begin position="55"/>
        <end position="72"/>
    </location>
</feature>
<evidence type="ECO:0000313" key="10">
    <source>
        <dbReference type="EMBL" id="MFL0247136.1"/>
    </source>
</evidence>
<evidence type="ECO:0000259" key="8">
    <source>
        <dbReference type="PROSITE" id="PS50893"/>
    </source>
</evidence>
<evidence type="ECO:0000259" key="9">
    <source>
        <dbReference type="PROSITE" id="PS50929"/>
    </source>
</evidence>
<keyword evidence="5 7" id="KW-1133">Transmembrane helix</keyword>
<dbReference type="InterPro" id="IPR003593">
    <property type="entry name" value="AAA+_ATPase"/>
</dbReference>
<dbReference type="InterPro" id="IPR017871">
    <property type="entry name" value="ABC_transporter-like_CS"/>
</dbReference>
<dbReference type="Pfam" id="PF00005">
    <property type="entry name" value="ABC_tran"/>
    <property type="match status" value="1"/>
</dbReference>
<keyword evidence="4" id="KW-0067">ATP-binding</keyword>
<gene>
    <name evidence="10" type="primary">cydC</name>
    <name evidence="10" type="ORF">ACJDUG_09135</name>
</gene>
<sequence length="575" mass="64930">MRILKVMSSLMRKYLFFVILSLLMGLLTIMSNVGMLSTSSVLISRAALHPDVLDLMVLIVAVRFFGISRGIFRYLERIFSHDTTFRILSGIRGWFYKNFNDNYSENNKNFKTGDIYTKVVNDIDTLKELFLRGIYPLITAVLTGILTSIFISYFSKAAALIYIIIYTISGFVLPAVLFNFSKGYIEREAYIKKELNIAIIDSVKGVLEAALFSMRDKFSKDFAALSKEYLKLQKKKNVLTAIGDNIYSLSASIIMALTLLITAPLIESGALEGIYYAMLPLAIMASFEALIPMPNILYKFRESSNAGTNIFSIIDNGEPKEIKYIKEISNYNLFVNNLSVREDGESSEIIKDISFNLPYGKKLAIVGASGSGKSTLLRTLLGFMKYCSGDINLGEVSYKEMDKEEIRKYFTYVDQNPYLFNTTIRENLLIANPASDEENIYNKLSEFNVKELTDELPDGINTMVGQFGLNFSGGEKQRLVLARAMLKDSKIVLLDEPTASLDVNLEKKVIAAIQSEIADKSCIWVTHRLVGMDKMDEILVMDKGLVVERGTHKELIDRNGIYYKLWSIQQQLKTN</sequence>
<dbReference type="Gene3D" id="3.40.50.300">
    <property type="entry name" value="P-loop containing nucleotide triphosphate hydrolases"/>
    <property type="match status" value="1"/>
</dbReference>
<feature type="transmembrane region" description="Helical" evidence="7">
    <location>
        <begin position="238"/>
        <end position="261"/>
    </location>
</feature>
<evidence type="ECO:0000256" key="1">
    <source>
        <dbReference type="ARBA" id="ARBA00004651"/>
    </source>
</evidence>
<dbReference type="SUPFAM" id="SSF52540">
    <property type="entry name" value="P-loop containing nucleoside triphosphate hydrolases"/>
    <property type="match status" value="1"/>
</dbReference>
<evidence type="ECO:0000256" key="6">
    <source>
        <dbReference type="ARBA" id="ARBA00023136"/>
    </source>
</evidence>
<dbReference type="InterPro" id="IPR027417">
    <property type="entry name" value="P-loop_NTPase"/>
</dbReference>
<keyword evidence="11" id="KW-1185">Reference proteome</keyword>
<dbReference type="PROSITE" id="PS50929">
    <property type="entry name" value="ABC_TM1F"/>
    <property type="match status" value="1"/>
</dbReference>
<evidence type="ECO:0000256" key="5">
    <source>
        <dbReference type="ARBA" id="ARBA00022989"/>
    </source>
</evidence>
<evidence type="ECO:0000256" key="3">
    <source>
        <dbReference type="ARBA" id="ARBA00022741"/>
    </source>
</evidence>
<comment type="caution">
    <text evidence="10">The sequence shown here is derived from an EMBL/GenBank/DDBJ whole genome shotgun (WGS) entry which is preliminary data.</text>
</comment>
<evidence type="ECO:0000256" key="2">
    <source>
        <dbReference type="ARBA" id="ARBA00022692"/>
    </source>
</evidence>
<keyword evidence="2 7" id="KW-0812">Transmembrane</keyword>
<dbReference type="InterPro" id="IPR011527">
    <property type="entry name" value="ABC1_TM_dom"/>
</dbReference>
<dbReference type="RefSeq" id="WP_406769580.1">
    <property type="nucleotide sequence ID" value="NZ_JBJHZZ010000004.1"/>
</dbReference>
<dbReference type="SUPFAM" id="SSF90123">
    <property type="entry name" value="ABC transporter transmembrane region"/>
    <property type="match status" value="1"/>
</dbReference>
<feature type="transmembrane region" description="Helical" evidence="7">
    <location>
        <begin position="273"/>
        <end position="291"/>
    </location>
</feature>
<organism evidence="10 11">
    <name type="scientific">Candidatus Clostridium stratigraminis</name>
    <dbReference type="NCBI Taxonomy" id="3381661"/>
    <lineage>
        <taxon>Bacteria</taxon>
        <taxon>Bacillati</taxon>
        <taxon>Bacillota</taxon>
        <taxon>Clostridia</taxon>
        <taxon>Eubacteriales</taxon>
        <taxon>Clostridiaceae</taxon>
        <taxon>Clostridium</taxon>
    </lineage>
</organism>
<name>A0ABW8T4W8_9CLOT</name>
<dbReference type="EMBL" id="JBJHZZ010000004">
    <property type="protein sequence ID" value="MFL0247136.1"/>
    <property type="molecule type" value="Genomic_DNA"/>
</dbReference>
<feature type="transmembrane region" description="Helical" evidence="7">
    <location>
        <begin position="160"/>
        <end position="180"/>
    </location>
</feature>
<dbReference type="Gene3D" id="1.20.1560.10">
    <property type="entry name" value="ABC transporter type 1, transmembrane domain"/>
    <property type="match status" value="1"/>
</dbReference>
<dbReference type="InterPro" id="IPR014223">
    <property type="entry name" value="ABC_CydC/D"/>
</dbReference>
<dbReference type="PROSITE" id="PS50893">
    <property type="entry name" value="ABC_TRANSPORTER_2"/>
    <property type="match status" value="1"/>
</dbReference>
<keyword evidence="3" id="KW-0547">Nucleotide-binding</keyword>
<dbReference type="Proteomes" id="UP001623591">
    <property type="component" value="Unassembled WGS sequence"/>
</dbReference>
<protein>
    <submittedName>
        <fullName evidence="10">Thiol reductant ABC exporter subunit CydC</fullName>
    </submittedName>
</protein>
<feature type="domain" description="ABC transporter" evidence="8">
    <location>
        <begin position="333"/>
        <end position="568"/>
    </location>
</feature>
<dbReference type="PANTHER" id="PTHR24221:SF653">
    <property type="entry name" value="TRANSPORT ATP-BINDING PROTEIN CYDC"/>
    <property type="match status" value="1"/>
</dbReference>
<accession>A0ABW8T4W8</accession>
<dbReference type="Pfam" id="PF00664">
    <property type="entry name" value="ABC_membrane"/>
    <property type="match status" value="1"/>
</dbReference>
<comment type="subcellular location">
    <subcellularLocation>
        <location evidence="1">Cell membrane</location>
        <topology evidence="1">Multi-pass membrane protein</topology>
    </subcellularLocation>
</comment>
<dbReference type="PANTHER" id="PTHR24221">
    <property type="entry name" value="ATP-BINDING CASSETTE SUB-FAMILY B"/>
    <property type="match status" value="1"/>
</dbReference>
<reference evidence="10 11" key="1">
    <citation type="submission" date="2024-11" db="EMBL/GenBank/DDBJ databases">
        <authorList>
            <person name="Heng Y.C."/>
            <person name="Lim A.C.H."/>
            <person name="Lee J.K.Y."/>
            <person name="Kittelmann S."/>
        </authorList>
    </citation>
    <scope>NUCLEOTIDE SEQUENCE [LARGE SCALE GENOMIC DNA]</scope>
    <source>
        <strain evidence="10 11">WILCCON 0185</strain>
    </source>
</reference>